<organism evidence="5 6">
    <name type="scientific">Variovorax boronicumulans</name>
    <dbReference type="NCBI Taxonomy" id="436515"/>
    <lineage>
        <taxon>Bacteria</taxon>
        <taxon>Pseudomonadati</taxon>
        <taxon>Pseudomonadota</taxon>
        <taxon>Betaproteobacteria</taxon>
        <taxon>Burkholderiales</taxon>
        <taxon>Comamonadaceae</taxon>
        <taxon>Variovorax</taxon>
    </lineage>
</organism>
<evidence type="ECO:0000313" key="5">
    <source>
        <dbReference type="EMBL" id="ATA57631.1"/>
    </source>
</evidence>
<dbReference type="Pfam" id="PF12833">
    <property type="entry name" value="HTH_18"/>
    <property type="match status" value="1"/>
</dbReference>
<evidence type="ECO:0000256" key="1">
    <source>
        <dbReference type="ARBA" id="ARBA00023015"/>
    </source>
</evidence>
<accession>A0A250DU63</accession>
<evidence type="ECO:0000256" key="3">
    <source>
        <dbReference type="ARBA" id="ARBA00023163"/>
    </source>
</evidence>
<dbReference type="GO" id="GO:0003700">
    <property type="term" value="F:DNA-binding transcription factor activity"/>
    <property type="evidence" value="ECO:0007669"/>
    <property type="project" value="InterPro"/>
</dbReference>
<dbReference type="KEGG" id="vbo:CKY39_06865"/>
<dbReference type="PRINTS" id="PR00032">
    <property type="entry name" value="HTHARAC"/>
</dbReference>
<dbReference type="PROSITE" id="PS00041">
    <property type="entry name" value="HTH_ARAC_FAMILY_1"/>
    <property type="match status" value="1"/>
</dbReference>
<dbReference type="Gene3D" id="1.10.10.60">
    <property type="entry name" value="Homeodomain-like"/>
    <property type="match status" value="1"/>
</dbReference>
<dbReference type="InterPro" id="IPR050204">
    <property type="entry name" value="AraC_XylS_family_regulators"/>
</dbReference>
<sequence length="312" mass="34450">MNSLAYLTTDVATPLRFDYWHDVVCRHCIPAASRAMTVEPFEGRLDVRDVGAVSVNRMSAPMHHWSRDAPHLRRHPLDDLWLAFVQEGEGTLVQGGRQGRLRSGDMLLYDAGRPFECTLDARSVYLARMPRRLLLRRFAKAEEFTARTIASDRPGAAPLHAMLRETANPAFAQPHSAAAERFGGALIDLLAVTLELQQDMTGDAGAERGLHARMTAYIERHLDDPALSLEALAQAHHVSARTVARAFARQGATAMGAVWQARLAASREALVGGRAHSVTDVAFQHGFSDLSHFSRVFRKAYGCAPHTLLKTR</sequence>
<dbReference type="InterPro" id="IPR020449">
    <property type="entry name" value="Tscrpt_reg_AraC-type_HTH"/>
</dbReference>
<dbReference type="InterPro" id="IPR035418">
    <property type="entry name" value="AraC-bd_2"/>
</dbReference>
<dbReference type="InterPro" id="IPR018062">
    <property type="entry name" value="HTH_AraC-typ_CS"/>
</dbReference>
<keyword evidence="1" id="KW-0805">Transcription regulation</keyword>
<evidence type="ECO:0000313" key="6">
    <source>
        <dbReference type="Proteomes" id="UP000217154"/>
    </source>
</evidence>
<dbReference type="InterPro" id="IPR018060">
    <property type="entry name" value="HTH_AraC"/>
</dbReference>
<dbReference type="GO" id="GO:0043565">
    <property type="term" value="F:sequence-specific DNA binding"/>
    <property type="evidence" value="ECO:0007669"/>
    <property type="project" value="InterPro"/>
</dbReference>
<dbReference type="PANTHER" id="PTHR46796">
    <property type="entry name" value="HTH-TYPE TRANSCRIPTIONAL ACTIVATOR RHAS-RELATED"/>
    <property type="match status" value="1"/>
</dbReference>
<keyword evidence="2" id="KW-0238">DNA-binding</keyword>
<reference evidence="5 6" key="1">
    <citation type="submission" date="2017-09" db="EMBL/GenBank/DDBJ databases">
        <title>The diverse metabolic capabilities of V. boronicumulans make it an excellent choice for continued studies on novel biodegradation.</title>
        <authorList>
            <person name="Sun S."/>
        </authorList>
    </citation>
    <scope>NUCLEOTIDE SEQUENCE [LARGE SCALE GENOMIC DNA]</scope>
    <source>
        <strain evidence="5 6">J1</strain>
    </source>
</reference>
<name>A0A250DU63_9BURK</name>
<dbReference type="PROSITE" id="PS01124">
    <property type="entry name" value="HTH_ARAC_FAMILY_2"/>
    <property type="match status" value="1"/>
</dbReference>
<dbReference type="AlphaFoldDB" id="A0A250DU63"/>
<dbReference type="PANTHER" id="PTHR46796:SF6">
    <property type="entry name" value="ARAC SUBFAMILY"/>
    <property type="match status" value="1"/>
</dbReference>
<dbReference type="EMBL" id="CP023284">
    <property type="protein sequence ID" value="ATA57631.1"/>
    <property type="molecule type" value="Genomic_DNA"/>
</dbReference>
<evidence type="ECO:0000259" key="4">
    <source>
        <dbReference type="PROSITE" id="PS01124"/>
    </source>
</evidence>
<dbReference type="RefSeq" id="WP_095747469.1">
    <property type="nucleotide sequence ID" value="NZ_CP023284.1"/>
</dbReference>
<dbReference type="InterPro" id="IPR009057">
    <property type="entry name" value="Homeodomain-like_sf"/>
</dbReference>
<keyword evidence="3" id="KW-0804">Transcription</keyword>
<evidence type="ECO:0000256" key="2">
    <source>
        <dbReference type="ARBA" id="ARBA00023125"/>
    </source>
</evidence>
<gene>
    <name evidence="5" type="ORF">CKY39_06865</name>
</gene>
<protein>
    <submittedName>
        <fullName evidence="5">AraC family transcriptional regulator</fullName>
    </submittedName>
</protein>
<dbReference type="Proteomes" id="UP000217154">
    <property type="component" value="Chromosome"/>
</dbReference>
<dbReference type="SUPFAM" id="SSF46689">
    <property type="entry name" value="Homeodomain-like"/>
    <property type="match status" value="1"/>
</dbReference>
<dbReference type="Pfam" id="PF14525">
    <property type="entry name" value="AraC_binding_2"/>
    <property type="match status" value="1"/>
</dbReference>
<feature type="domain" description="HTH araC/xylS-type" evidence="4">
    <location>
        <begin position="212"/>
        <end position="311"/>
    </location>
</feature>
<dbReference type="SMART" id="SM00342">
    <property type="entry name" value="HTH_ARAC"/>
    <property type="match status" value="1"/>
</dbReference>
<proteinExistence type="predicted"/>